<feature type="transmembrane region" description="Helical" evidence="1">
    <location>
        <begin position="13"/>
        <end position="31"/>
    </location>
</feature>
<reference evidence="2 3" key="1">
    <citation type="submission" date="2018-10" db="EMBL/GenBank/DDBJ databases">
        <title>Phylogenomics of Brevibacillus.</title>
        <authorList>
            <person name="Dunlap C."/>
        </authorList>
    </citation>
    <scope>NUCLEOTIDE SEQUENCE [LARGE SCALE GENOMIC DNA]</scope>
    <source>
        <strain evidence="2 3">JCM 15774</strain>
    </source>
</reference>
<keyword evidence="1" id="KW-1133">Transmembrane helix</keyword>
<evidence type="ECO:0000256" key="1">
    <source>
        <dbReference type="SAM" id="Phobius"/>
    </source>
</evidence>
<accession>A0A3M8DGY6</accession>
<comment type="caution">
    <text evidence="2">The sequence shown here is derived from an EMBL/GenBank/DDBJ whole genome shotgun (WGS) entry which is preliminary data.</text>
</comment>
<dbReference type="NCBIfam" id="NF042414">
    <property type="entry name" value="CLC_0170_fam"/>
    <property type="match status" value="1"/>
</dbReference>
<dbReference type="Proteomes" id="UP000269573">
    <property type="component" value="Unassembled WGS sequence"/>
</dbReference>
<dbReference type="RefSeq" id="WP_122923576.1">
    <property type="nucleotide sequence ID" value="NZ_JARMEQ010000004.1"/>
</dbReference>
<evidence type="ECO:0000313" key="3">
    <source>
        <dbReference type="Proteomes" id="UP000269573"/>
    </source>
</evidence>
<feature type="transmembrane region" description="Helical" evidence="1">
    <location>
        <begin position="51"/>
        <end position="70"/>
    </location>
</feature>
<protein>
    <submittedName>
        <fullName evidence="2">Uncharacterized protein</fullName>
    </submittedName>
</protein>
<dbReference type="InterPro" id="IPR049971">
    <property type="entry name" value="CLC_0170-like"/>
</dbReference>
<keyword evidence="3" id="KW-1185">Reference proteome</keyword>
<dbReference type="EMBL" id="RHHU01000005">
    <property type="protein sequence ID" value="RNB86615.1"/>
    <property type="molecule type" value="Genomic_DNA"/>
</dbReference>
<keyword evidence="1" id="KW-0472">Membrane</keyword>
<proteinExistence type="predicted"/>
<organism evidence="2 3">
    <name type="scientific">Brevibacillus nitrificans</name>
    <dbReference type="NCBI Taxonomy" id="651560"/>
    <lineage>
        <taxon>Bacteria</taxon>
        <taxon>Bacillati</taxon>
        <taxon>Bacillota</taxon>
        <taxon>Bacilli</taxon>
        <taxon>Bacillales</taxon>
        <taxon>Paenibacillaceae</taxon>
        <taxon>Brevibacillus</taxon>
    </lineage>
</organism>
<gene>
    <name evidence="2" type="ORF">EDM59_10600</name>
</gene>
<sequence>MGFSLVIGYLESLTSYYLGLLLFVTGLILRFRYYVAYQNRQLTRDAKYAKFGSYTLFILCVIVLITHYIII</sequence>
<keyword evidence="1" id="KW-0812">Transmembrane</keyword>
<name>A0A3M8DGY6_9BACL</name>
<dbReference type="AlphaFoldDB" id="A0A3M8DGY6"/>
<evidence type="ECO:0000313" key="2">
    <source>
        <dbReference type="EMBL" id="RNB86615.1"/>
    </source>
</evidence>